<dbReference type="SMART" id="SM00717">
    <property type="entry name" value="SANT"/>
    <property type="match status" value="3"/>
</dbReference>
<dbReference type="GO" id="GO:0000978">
    <property type="term" value="F:RNA polymerase II cis-regulatory region sequence-specific DNA binding"/>
    <property type="evidence" value="ECO:0007669"/>
    <property type="project" value="TreeGrafter"/>
</dbReference>
<evidence type="ECO:0000256" key="6">
    <source>
        <dbReference type="ARBA" id="ARBA00023242"/>
    </source>
</evidence>
<feature type="compositionally biased region" description="Polar residues" evidence="7">
    <location>
        <begin position="29"/>
        <end position="38"/>
    </location>
</feature>
<feature type="compositionally biased region" description="Polar residues" evidence="7">
    <location>
        <begin position="716"/>
        <end position="733"/>
    </location>
</feature>
<dbReference type="CDD" id="cd00167">
    <property type="entry name" value="SANT"/>
    <property type="match status" value="3"/>
</dbReference>
<keyword evidence="5" id="KW-0804">Transcription</keyword>
<dbReference type="Pfam" id="PF00249">
    <property type="entry name" value="Myb_DNA-binding"/>
    <property type="match status" value="3"/>
</dbReference>
<dbReference type="GO" id="GO:0000981">
    <property type="term" value="F:DNA-binding transcription factor activity, RNA polymerase II-specific"/>
    <property type="evidence" value="ECO:0007669"/>
    <property type="project" value="TreeGrafter"/>
</dbReference>
<feature type="domain" description="HTH myb-type" evidence="9">
    <location>
        <begin position="84"/>
        <end position="139"/>
    </location>
</feature>
<evidence type="ECO:0000259" key="8">
    <source>
        <dbReference type="PROSITE" id="PS50090"/>
    </source>
</evidence>
<feature type="region of interest" description="Disordered" evidence="7">
    <location>
        <begin position="930"/>
        <end position="1004"/>
    </location>
</feature>
<feature type="region of interest" description="Disordered" evidence="7">
    <location>
        <begin position="1"/>
        <end position="38"/>
    </location>
</feature>
<feature type="domain" description="HTH myb-type" evidence="9">
    <location>
        <begin position="140"/>
        <end position="190"/>
    </location>
</feature>
<evidence type="ECO:0000313" key="10">
    <source>
        <dbReference type="EMBL" id="KAK7377349.1"/>
    </source>
</evidence>
<feature type="compositionally biased region" description="Polar residues" evidence="7">
    <location>
        <begin position="757"/>
        <end position="812"/>
    </location>
</feature>
<feature type="compositionally biased region" description="Basic and acidic residues" evidence="7">
    <location>
        <begin position="935"/>
        <end position="948"/>
    </location>
</feature>
<dbReference type="Proteomes" id="UP001374584">
    <property type="component" value="Unassembled WGS sequence"/>
</dbReference>
<feature type="compositionally biased region" description="Polar residues" evidence="7">
    <location>
        <begin position="209"/>
        <end position="223"/>
    </location>
</feature>
<name>A0AAN9NVM7_PHACN</name>
<gene>
    <name evidence="10" type="ORF">VNO80_02772</name>
</gene>
<dbReference type="InterPro" id="IPR009057">
    <property type="entry name" value="Homeodomain-like_sf"/>
</dbReference>
<dbReference type="AlphaFoldDB" id="A0AAN9NVM7"/>
<evidence type="ECO:0000256" key="3">
    <source>
        <dbReference type="ARBA" id="ARBA00023015"/>
    </source>
</evidence>
<feature type="compositionally biased region" description="Polar residues" evidence="7">
    <location>
        <begin position="950"/>
        <end position="962"/>
    </location>
</feature>
<accession>A0AAN9NVM7</accession>
<evidence type="ECO:0000259" key="9">
    <source>
        <dbReference type="PROSITE" id="PS51294"/>
    </source>
</evidence>
<dbReference type="Gene3D" id="1.10.10.60">
    <property type="entry name" value="Homeodomain-like"/>
    <property type="match status" value="3"/>
</dbReference>
<dbReference type="PROSITE" id="PS51294">
    <property type="entry name" value="HTH_MYB"/>
    <property type="match status" value="3"/>
</dbReference>
<evidence type="ECO:0000256" key="2">
    <source>
        <dbReference type="ARBA" id="ARBA00022737"/>
    </source>
</evidence>
<comment type="subcellular location">
    <subcellularLocation>
        <location evidence="1">Nucleus</location>
    </subcellularLocation>
</comment>
<dbReference type="PANTHER" id="PTHR45614:SF266">
    <property type="entry name" value="TRANSCRIPTION FACTOR MYB3R-4"/>
    <property type="match status" value="1"/>
</dbReference>
<keyword evidence="3" id="KW-0805">Transcription regulation</keyword>
<dbReference type="GO" id="GO:0005634">
    <property type="term" value="C:nucleus"/>
    <property type="evidence" value="ECO:0007669"/>
    <property type="project" value="UniProtKB-SubCell"/>
</dbReference>
<dbReference type="InterPro" id="IPR001005">
    <property type="entry name" value="SANT/Myb"/>
</dbReference>
<dbReference type="InterPro" id="IPR050560">
    <property type="entry name" value="MYB_TF"/>
</dbReference>
<dbReference type="PANTHER" id="PTHR45614">
    <property type="entry name" value="MYB PROTEIN-RELATED"/>
    <property type="match status" value="1"/>
</dbReference>
<evidence type="ECO:0000256" key="7">
    <source>
        <dbReference type="SAM" id="MobiDB-lite"/>
    </source>
</evidence>
<feature type="region of interest" description="Disordered" evidence="7">
    <location>
        <begin position="716"/>
        <end position="744"/>
    </location>
</feature>
<dbReference type="FunFam" id="1.10.10.60:FF:000010">
    <property type="entry name" value="Transcriptional activator Myb isoform A"/>
    <property type="match status" value="1"/>
</dbReference>
<dbReference type="PROSITE" id="PS50090">
    <property type="entry name" value="MYB_LIKE"/>
    <property type="match status" value="3"/>
</dbReference>
<feature type="domain" description="Myb-like" evidence="8">
    <location>
        <begin position="136"/>
        <end position="186"/>
    </location>
</feature>
<proteinExistence type="predicted"/>
<feature type="domain" description="Myb-like" evidence="8">
    <location>
        <begin position="32"/>
        <end position="83"/>
    </location>
</feature>
<evidence type="ECO:0000256" key="4">
    <source>
        <dbReference type="ARBA" id="ARBA00023125"/>
    </source>
</evidence>
<reference evidence="10 11" key="1">
    <citation type="submission" date="2024-01" db="EMBL/GenBank/DDBJ databases">
        <title>The genomes of 5 underutilized Papilionoideae crops provide insights into root nodulation and disease resistanc.</title>
        <authorList>
            <person name="Jiang F."/>
        </authorList>
    </citation>
    <scope>NUCLEOTIDE SEQUENCE [LARGE SCALE GENOMIC DNA]</scope>
    <source>
        <strain evidence="10">JINMINGXINNONG_FW02</strain>
        <tissue evidence="10">Leaves</tissue>
    </source>
</reference>
<dbReference type="FunFam" id="1.10.10.60:FF:000324">
    <property type="entry name" value="Transcription factor MYB3R-2"/>
    <property type="match status" value="1"/>
</dbReference>
<feature type="region of interest" description="Disordered" evidence="7">
    <location>
        <begin position="205"/>
        <end position="246"/>
    </location>
</feature>
<dbReference type="InterPro" id="IPR017930">
    <property type="entry name" value="Myb_dom"/>
</dbReference>
<keyword evidence="4" id="KW-0238">DNA-binding</keyword>
<feature type="region of interest" description="Disordered" evidence="7">
    <location>
        <begin position="757"/>
        <end position="813"/>
    </location>
</feature>
<feature type="domain" description="HTH myb-type" evidence="9">
    <location>
        <begin position="32"/>
        <end position="83"/>
    </location>
</feature>
<protein>
    <submittedName>
        <fullName evidence="10">Uncharacterized protein</fullName>
    </submittedName>
</protein>
<evidence type="ECO:0000313" key="11">
    <source>
        <dbReference type="Proteomes" id="UP001374584"/>
    </source>
</evidence>
<feature type="domain" description="Myb-like" evidence="8">
    <location>
        <begin position="84"/>
        <end position="135"/>
    </location>
</feature>
<sequence length="1004" mass="110485">MDGERSMPAPSYGQVDGAQKVKALHGRTTGPTRRSTKGQWTLEEDDILRKAVEKFKGKNWKKIAECFKERTDVQCLHRWQKVLNPELVKGPWSKEEDDIIIELVNKNGAKKWSSLARHLPGRIGKQCRERWVNHLDPTIKKEAWTQEEELALIHYHQIYGNKWAELSKYIPGRTDNAIKNHWNSSVKKKLDSYLTSGVLNQFEPVPHVGNSNQSTRLQCSGDDNCSKRMEGEEVSESSQGSANAVRFPSARGMGSAELQTGEAACRPNEECNFGKDHSPSRASCSEPYYVSIDDICIPEISHQEACTSQFTEQYSHEPGNSISGDCHFNLHSLPNISSMVLGQDSSQLQRDCVASSEICDIVNVPFQTSEGLGVSTSMGPASLDSLKSDHVLISDDECCRVLFSDSMNDGCFPPVDYIKGEDTVEFSGCTSFPCQSCNIQMAETGGTSTPQLTCPRCSNNYQGTSSSLSFPPVLSACDDREVPTANGNHLFGTNGHQLVSRAPATFSYVNYISSSPCMDDMGTAVMEEPHDILNGTSEEKTNVHTEKEDSGSLCYEPPRFPSLDIPFFSCDLVQSGIDMQQEFSPLGIRQFMMSSMNCLTPFRLWDSPSHGDSPDALLKSAAKTFTGTPSILKKRHRDLLSPLSDKRIDKKLETDMTTKNISSLDVMFGDNETQEADMPSFKKQSSSACVDDNKENCEQAYKPIKYAIFDEKNSLKNTVDNSKPNVKQQQLKSEASAAAMEQEPSGVLVEHDVNDLTLSSPDQVGSKSNRGLGSSTKSPKSMNRSLEAVPNQNSHLKLSSKNPRSRINSNSPCVRAKEHEKLSVAVTRVQAPGDNSGEQTRKDGGFETCSIFGGTPFRKGLESPSAWKSPWFFNTFLCSPRLGTELTVEDFGYLMSPGDRSYDAIGLLKQISEQTAATYANAKEVLGNETPKAALRKDASGNEEDKYHGSPNQPGNDSQLASNALIERRTLDFSECGSPSKGDDNKSSAISFPSPSAYLLKGCR</sequence>
<organism evidence="10 11">
    <name type="scientific">Phaseolus coccineus</name>
    <name type="common">Scarlet runner bean</name>
    <name type="synonym">Phaseolus multiflorus</name>
    <dbReference type="NCBI Taxonomy" id="3886"/>
    <lineage>
        <taxon>Eukaryota</taxon>
        <taxon>Viridiplantae</taxon>
        <taxon>Streptophyta</taxon>
        <taxon>Embryophyta</taxon>
        <taxon>Tracheophyta</taxon>
        <taxon>Spermatophyta</taxon>
        <taxon>Magnoliopsida</taxon>
        <taxon>eudicotyledons</taxon>
        <taxon>Gunneridae</taxon>
        <taxon>Pentapetalae</taxon>
        <taxon>rosids</taxon>
        <taxon>fabids</taxon>
        <taxon>Fabales</taxon>
        <taxon>Fabaceae</taxon>
        <taxon>Papilionoideae</taxon>
        <taxon>50 kb inversion clade</taxon>
        <taxon>NPAAA clade</taxon>
        <taxon>indigoferoid/millettioid clade</taxon>
        <taxon>Phaseoleae</taxon>
        <taxon>Phaseolus</taxon>
    </lineage>
</organism>
<keyword evidence="6" id="KW-0539">Nucleus</keyword>
<dbReference type="EMBL" id="JAYMYR010000002">
    <property type="protein sequence ID" value="KAK7377349.1"/>
    <property type="molecule type" value="Genomic_DNA"/>
</dbReference>
<comment type="caution">
    <text evidence="10">The sequence shown here is derived from an EMBL/GenBank/DDBJ whole genome shotgun (WGS) entry which is preliminary data.</text>
</comment>
<evidence type="ECO:0000256" key="1">
    <source>
        <dbReference type="ARBA" id="ARBA00004123"/>
    </source>
</evidence>
<keyword evidence="11" id="KW-1185">Reference proteome</keyword>
<keyword evidence="2" id="KW-0677">Repeat</keyword>
<dbReference type="FunFam" id="1.10.10.60:FF:000016">
    <property type="entry name" value="Transcriptional activator Myb isoform A"/>
    <property type="match status" value="1"/>
</dbReference>
<evidence type="ECO:0000256" key="5">
    <source>
        <dbReference type="ARBA" id="ARBA00023163"/>
    </source>
</evidence>
<dbReference type="SUPFAM" id="SSF46689">
    <property type="entry name" value="Homeodomain-like"/>
    <property type="match status" value="2"/>
</dbReference>